<gene>
    <name evidence="2" type="ORF">BT62DRAFT_937383</name>
</gene>
<dbReference type="EMBL" id="MU250563">
    <property type="protein sequence ID" value="KAG7441144.1"/>
    <property type="molecule type" value="Genomic_DNA"/>
</dbReference>
<feature type="transmembrane region" description="Helical" evidence="1">
    <location>
        <begin position="130"/>
        <end position="150"/>
    </location>
</feature>
<keyword evidence="1" id="KW-1133">Transmembrane helix</keyword>
<keyword evidence="1" id="KW-0812">Transmembrane</keyword>
<comment type="caution">
    <text evidence="2">The sequence shown here is derived from an EMBL/GenBank/DDBJ whole genome shotgun (WGS) entry which is preliminary data.</text>
</comment>
<name>A0A9P7VI56_9AGAR</name>
<reference evidence="2" key="1">
    <citation type="submission" date="2020-11" db="EMBL/GenBank/DDBJ databases">
        <title>Adaptations for nitrogen fixation in a non-lichenized fungal sporocarp promotes dispersal by wood-feeding termites.</title>
        <authorList>
            <consortium name="DOE Joint Genome Institute"/>
            <person name="Koch R.A."/>
            <person name="Yoon G."/>
            <person name="Arayal U."/>
            <person name="Lail K."/>
            <person name="Amirebrahimi M."/>
            <person name="Labutti K."/>
            <person name="Lipzen A."/>
            <person name="Riley R."/>
            <person name="Barry K."/>
            <person name="Henrissat B."/>
            <person name="Grigoriev I.V."/>
            <person name="Herr J.R."/>
            <person name="Aime M.C."/>
        </authorList>
    </citation>
    <scope>NUCLEOTIDE SEQUENCE</scope>
    <source>
        <strain evidence="2">MCA 3950</strain>
    </source>
</reference>
<organism evidence="2 3">
    <name type="scientific">Guyanagaster necrorhizus</name>
    <dbReference type="NCBI Taxonomy" id="856835"/>
    <lineage>
        <taxon>Eukaryota</taxon>
        <taxon>Fungi</taxon>
        <taxon>Dikarya</taxon>
        <taxon>Basidiomycota</taxon>
        <taxon>Agaricomycotina</taxon>
        <taxon>Agaricomycetes</taxon>
        <taxon>Agaricomycetidae</taxon>
        <taxon>Agaricales</taxon>
        <taxon>Marasmiineae</taxon>
        <taxon>Physalacriaceae</taxon>
        <taxon>Guyanagaster</taxon>
    </lineage>
</organism>
<feature type="transmembrane region" description="Helical" evidence="1">
    <location>
        <begin position="179"/>
        <end position="204"/>
    </location>
</feature>
<protein>
    <submittedName>
        <fullName evidence="2">Uncharacterized protein</fullName>
    </submittedName>
</protein>
<feature type="transmembrane region" description="Helical" evidence="1">
    <location>
        <begin position="53"/>
        <end position="81"/>
    </location>
</feature>
<dbReference type="Proteomes" id="UP000812287">
    <property type="component" value="Unassembled WGS sequence"/>
</dbReference>
<dbReference type="RefSeq" id="XP_043034644.1">
    <property type="nucleotide sequence ID" value="XM_043187314.1"/>
</dbReference>
<keyword evidence="1" id="KW-0472">Membrane</keyword>
<dbReference type="OrthoDB" id="2862910at2759"/>
<sequence>MSTLDQYGRSRNATSHTYPDYGTIEVGPGYSQAANNRAPYYASQSIEILGKTVGFLIILPFTLICVAILAGIFSATSAAWIVTGHWFLLHLNTAPSPYSEASLWSTFLVGFWGSMATFLPFCVVDASIHACFWCAWGGAAMVWAFLNFVLVGCKVGLDCVAGVPLVGHYFGIETLGLEYVVLAAYTGETVMLFVMVGILCMSVAS</sequence>
<accession>A0A9P7VI56</accession>
<keyword evidence="3" id="KW-1185">Reference proteome</keyword>
<evidence type="ECO:0000313" key="2">
    <source>
        <dbReference type="EMBL" id="KAG7441144.1"/>
    </source>
</evidence>
<dbReference type="GeneID" id="66109611"/>
<dbReference type="AlphaFoldDB" id="A0A9P7VI56"/>
<feature type="transmembrane region" description="Helical" evidence="1">
    <location>
        <begin position="101"/>
        <end position="123"/>
    </location>
</feature>
<proteinExistence type="predicted"/>
<evidence type="ECO:0000256" key="1">
    <source>
        <dbReference type="SAM" id="Phobius"/>
    </source>
</evidence>
<evidence type="ECO:0000313" key="3">
    <source>
        <dbReference type="Proteomes" id="UP000812287"/>
    </source>
</evidence>